<keyword evidence="6" id="KW-0732">Signal</keyword>
<comment type="catalytic activity">
    <reaction evidence="1">
        <text>Hydrolysis of (1-&gt;3)-beta-D-glucosidic linkages in (1-&gt;3)-beta-D-glucans.</text>
        <dbReference type="EC" id="3.2.1.39"/>
    </reaction>
</comment>
<evidence type="ECO:0000256" key="4">
    <source>
        <dbReference type="ARBA" id="ARBA00012780"/>
    </source>
</evidence>
<evidence type="ECO:0000256" key="6">
    <source>
        <dbReference type="SAM" id="SignalP"/>
    </source>
</evidence>
<evidence type="ECO:0000256" key="5">
    <source>
        <dbReference type="ARBA" id="ARBA00022801"/>
    </source>
</evidence>
<evidence type="ECO:0000256" key="3">
    <source>
        <dbReference type="ARBA" id="ARBA00008773"/>
    </source>
</evidence>
<dbReference type="HOGENOM" id="CLU_028820_0_0_1"/>
<dbReference type="AlphaFoldDB" id="A0A072PTY9"/>
<dbReference type="VEuPathDB" id="FungiDB:A1O9_01189"/>
<accession>A0A072PTY9</accession>
<organism evidence="7 8">
    <name type="scientific">Exophiala aquamarina CBS 119918</name>
    <dbReference type="NCBI Taxonomy" id="1182545"/>
    <lineage>
        <taxon>Eukaryota</taxon>
        <taxon>Fungi</taxon>
        <taxon>Dikarya</taxon>
        <taxon>Ascomycota</taxon>
        <taxon>Pezizomycotina</taxon>
        <taxon>Eurotiomycetes</taxon>
        <taxon>Chaetothyriomycetidae</taxon>
        <taxon>Chaetothyriales</taxon>
        <taxon>Herpotrichiellaceae</taxon>
        <taxon>Exophiala</taxon>
    </lineage>
</organism>
<feature type="signal peptide" evidence="6">
    <location>
        <begin position="1"/>
        <end position="18"/>
    </location>
</feature>
<dbReference type="InterPro" id="IPR050732">
    <property type="entry name" value="Beta-glucan_modifiers"/>
</dbReference>
<dbReference type="PANTHER" id="PTHR16631">
    <property type="entry name" value="GLUCAN 1,3-BETA-GLUCOSIDASE"/>
    <property type="match status" value="1"/>
</dbReference>
<protein>
    <recommendedName>
        <fullName evidence="4">glucan endo-1,3-beta-D-glucosidase</fullName>
        <ecNumber evidence="4">3.2.1.39</ecNumber>
    </recommendedName>
</protein>
<dbReference type="Proteomes" id="UP000027920">
    <property type="component" value="Unassembled WGS sequence"/>
</dbReference>
<dbReference type="GO" id="GO:0005576">
    <property type="term" value="C:extracellular region"/>
    <property type="evidence" value="ECO:0007669"/>
    <property type="project" value="TreeGrafter"/>
</dbReference>
<dbReference type="GO" id="GO:0071555">
    <property type="term" value="P:cell wall organization"/>
    <property type="evidence" value="ECO:0007669"/>
    <property type="project" value="TreeGrafter"/>
</dbReference>
<dbReference type="EC" id="3.2.1.39" evidence="4"/>
<dbReference type="GO" id="GO:0009277">
    <property type="term" value="C:fungal-type cell wall"/>
    <property type="evidence" value="ECO:0007669"/>
    <property type="project" value="TreeGrafter"/>
</dbReference>
<evidence type="ECO:0000313" key="8">
    <source>
        <dbReference type="Proteomes" id="UP000027920"/>
    </source>
</evidence>
<dbReference type="STRING" id="1182545.A0A072PTY9"/>
<reference evidence="7 8" key="1">
    <citation type="submission" date="2013-03" db="EMBL/GenBank/DDBJ databases">
        <title>The Genome Sequence of Exophiala aquamarina CBS 119918.</title>
        <authorList>
            <consortium name="The Broad Institute Genomics Platform"/>
            <person name="Cuomo C."/>
            <person name="de Hoog S."/>
            <person name="Gorbushina A."/>
            <person name="Walker B."/>
            <person name="Young S.K."/>
            <person name="Zeng Q."/>
            <person name="Gargeya S."/>
            <person name="Fitzgerald M."/>
            <person name="Haas B."/>
            <person name="Abouelleil A."/>
            <person name="Allen A.W."/>
            <person name="Alvarado L."/>
            <person name="Arachchi H.M."/>
            <person name="Berlin A.M."/>
            <person name="Chapman S.B."/>
            <person name="Gainer-Dewar J."/>
            <person name="Goldberg J."/>
            <person name="Griggs A."/>
            <person name="Gujja S."/>
            <person name="Hansen M."/>
            <person name="Howarth C."/>
            <person name="Imamovic A."/>
            <person name="Ireland A."/>
            <person name="Larimer J."/>
            <person name="McCowan C."/>
            <person name="Murphy C."/>
            <person name="Pearson M."/>
            <person name="Poon T.W."/>
            <person name="Priest M."/>
            <person name="Roberts A."/>
            <person name="Saif S."/>
            <person name="Shea T."/>
            <person name="Sisk P."/>
            <person name="Sykes S."/>
            <person name="Wortman J."/>
            <person name="Nusbaum C."/>
            <person name="Birren B."/>
        </authorList>
    </citation>
    <scope>NUCLEOTIDE SEQUENCE [LARGE SCALE GENOMIC DNA]</scope>
    <source>
        <strain evidence="7 8">CBS 119918</strain>
    </source>
</reference>
<dbReference type="OrthoDB" id="77201at2759"/>
<dbReference type="Gene3D" id="3.20.20.80">
    <property type="entry name" value="Glycosidases"/>
    <property type="match status" value="1"/>
</dbReference>
<name>A0A072PTY9_9EURO</name>
<dbReference type="GO" id="GO:0042973">
    <property type="term" value="F:glucan endo-1,3-beta-D-glucosidase activity"/>
    <property type="evidence" value="ECO:0007669"/>
    <property type="project" value="UniProtKB-EC"/>
</dbReference>
<evidence type="ECO:0000256" key="1">
    <source>
        <dbReference type="ARBA" id="ARBA00000382"/>
    </source>
</evidence>
<comment type="caution">
    <text evidence="7">The sequence shown here is derived from an EMBL/GenBank/DDBJ whole genome shotgun (WGS) entry which is preliminary data.</text>
</comment>
<proteinExistence type="inferred from homology"/>
<sequence length="306" mass="31817">MRTSQILALVAVLPSTLAAYKGFNYGSTGRGQAAFEGEFNSAKNLAGSSYTSARLYTMIQDGTTNTPISAIPAAISTGTSLLLGLWASGGDAQFANEIAALKAAISQYGSAFTDLIAGISVGSEDIYRVTPIGIANNAGVGVGPDTIINYIDQVRSAIAGTGAAGKPVGHVDTYNVWTNSSQNALIGAVDFVACDAYPYYETTKPNGIENANATFWDDYQQTVASSQGKPVWITETGWPVSGPTSNQAVASVENAKIYYDDVACHAFANGINIWYYILQDTGASPSFGLVGAGTPPPTTPLFSLAC</sequence>
<feature type="chain" id="PRO_5001683733" description="glucan endo-1,3-beta-D-glucosidase" evidence="6">
    <location>
        <begin position="19"/>
        <end position="306"/>
    </location>
</feature>
<comment type="similarity">
    <text evidence="3">Belongs to the glycosyl hydrolase 17 family.</text>
</comment>
<evidence type="ECO:0000256" key="2">
    <source>
        <dbReference type="ARBA" id="ARBA00004196"/>
    </source>
</evidence>
<gene>
    <name evidence="7" type="ORF">A1O9_01189</name>
</gene>
<dbReference type="SUPFAM" id="SSF51445">
    <property type="entry name" value="(Trans)glycosidases"/>
    <property type="match status" value="1"/>
</dbReference>
<dbReference type="GeneID" id="25276136"/>
<comment type="subcellular location">
    <subcellularLocation>
        <location evidence="2">Cell envelope</location>
    </subcellularLocation>
</comment>
<dbReference type="GO" id="GO:0009986">
    <property type="term" value="C:cell surface"/>
    <property type="evidence" value="ECO:0007669"/>
    <property type="project" value="TreeGrafter"/>
</dbReference>
<dbReference type="RefSeq" id="XP_013265802.1">
    <property type="nucleotide sequence ID" value="XM_013410348.1"/>
</dbReference>
<evidence type="ECO:0000313" key="7">
    <source>
        <dbReference type="EMBL" id="KEF63212.1"/>
    </source>
</evidence>
<keyword evidence="8" id="KW-1185">Reference proteome</keyword>
<dbReference type="InterPro" id="IPR017853">
    <property type="entry name" value="GH"/>
</dbReference>
<keyword evidence="5" id="KW-0378">Hydrolase</keyword>
<dbReference type="PANTHER" id="PTHR16631:SF13">
    <property type="entry name" value="GLUCAN ENDO-1,3-BETA-GLUCOSIDASE EGLC-RELATED"/>
    <property type="match status" value="1"/>
</dbReference>
<dbReference type="EMBL" id="AMGV01000001">
    <property type="protein sequence ID" value="KEF63212.1"/>
    <property type="molecule type" value="Genomic_DNA"/>
</dbReference>